<comment type="caution">
    <text evidence="5">The sequence shown here is derived from an EMBL/GenBank/DDBJ whole genome shotgun (WGS) entry which is preliminary data.</text>
</comment>
<dbReference type="InterPro" id="IPR011992">
    <property type="entry name" value="EF-hand-dom_pair"/>
</dbReference>
<gene>
    <name evidence="5" type="ORF">GX51_05143</name>
</gene>
<feature type="compositionally biased region" description="Low complexity" evidence="2">
    <location>
        <begin position="878"/>
        <end position="906"/>
    </location>
</feature>
<evidence type="ECO:0000256" key="2">
    <source>
        <dbReference type="SAM" id="MobiDB-lite"/>
    </source>
</evidence>
<feature type="compositionally biased region" description="Basic and acidic residues" evidence="2">
    <location>
        <begin position="801"/>
        <end position="810"/>
    </location>
</feature>
<feature type="compositionally biased region" description="Low complexity" evidence="2">
    <location>
        <begin position="915"/>
        <end position="925"/>
    </location>
</feature>
<dbReference type="GO" id="GO:0005509">
    <property type="term" value="F:calcium ion binding"/>
    <property type="evidence" value="ECO:0007669"/>
    <property type="project" value="InterPro"/>
</dbReference>
<protein>
    <recommendedName>
        <fullName evidence="4">EF-hand domain-containing protein</fullName>
    </recommendedName>
</protein>
<name>A0A2B7WYT2_9EURO</name>
<dbReference type="AlphaFoldDB" id="A0A2B7WYT2"/>
<dbReference type="InterPro" id="IPR058650">
    <property type="entry name" value="Msy1/2-like"/>
</dbReference>
<evidence type="ECO:0000256" key="3">
    <source>
        <dbReference type="SAM" id="Phobius"/>
    </source>
</evidence>
<feature type="compositionally biased region" description="Low complexity" evidence="2">
    <location>
        <begin position="1023"/>
        <end position="1039"/>
    </location>
</feature>
<evidence type="ECO:0000259" key="4">
    <source>
        <dbReference type="PROSITE" id="PS50222"/>
    </source>
</evidence>
<feature type="compositionally biased region" description="Low complexity" evidence="2">
    <location>
        <begin position="1002"/>
        <end position="1011"/>
    </location>
</feature>
<evidence type="ECO:0000256" key="1">
    <source>
        <dbReference type="ARBA" id="ARBA00022837"/>
    </source>
</evidence>
<feature type="transmembrane region" description="Helical" evidence="3">
    <location>
        <begin position="254"/>
        <end position="276"/>
    </location>
</feature>
<dbReference type="SUPFAM" id="SSF47473">
    <property type="entry name" value="EF-hand"/>
    <property type="match status" value="1"/>
</dbReference>
<feature type="region of interest" description="Disordered" evidence="2">
    <location>
        <begin position="716"/>
        <end position="1039"/>
    </location>
</feature>
<keyword evidence="6" id="KW-1185">Reference proteome</keyword>
<accession>A0A2B7WYT2</accession>
<feature type="compositionally biased region" description="Polar residues" evidence="2">
    <location>
        <begin position="938"/>
        <end position="954"/>
    </location>
</feature>
<dbReference type="PANTHER" id="PTHR31323">
    <property type="entry name" value="MECHANOSENSITIVE ION CHANNEL PROTEIN MSY2"/>
    <property type="match status" value="1"/>
</dbReference>
<feature type="compositionally biased region" description="Basic and acidic residues" evidence="2">
    <location>
        <begin position="20"/>
        <end position="29"/>
    </location>
</feature>
<feature type="transmembrane region" description="Helical" evidence="3">
    <location>
        <begin position="215"/>
        <end position="234"/>
    </location>
</feature>
<dbReference type="InterPro" id="IPR006685">
    <property type="entry name" value="MscS_channel_2nd"/>
</dbReference>
<dbReference type="InterPro" id="IPR010920">
    <property type="entry name" value="LSM_dom_sf"/>
</dbReference>
<keyword evidence="3" id="KW-1133">Transmembrane helix</keyword>
<dbReference type="InterPro" id="IPR018247">
    <property type="entry name" value="EF_Hand_1_Ca_BS"/>
</dbReference>
<dbReference type="STRING" id="2060905.A0A2B7WYT2"/>
<feature type="compositionally biased region" description="Basic and acidic residues" evidence="2">
    <location>
        <begin position="722"/>
        <end position="737"/>
    </location>
</feature>
<dbReference type="GO" id="GO:0016020">
    <property type="term" value="C:membrane"/>
    <property type="evidence" value="ECO:0007669"/>
    <property type="project" value="InterPro"/>
</dbReference>
<evidence type="ECO:0000313" key="5">
    <source>
        <dbReference type="EMBL" id="PGH01578.1"/>
    </source>
</evidence>
<keyword evidence="1" id="KW-0106">Calcium</keyword>
<dbReference type="OrthoDB" id="544685at2759"/>
<keyword evidence="3" id="KW-0472">Membrane</keyword>
<feature type="transmembrane region" description="Helical" evidence="3">
    <location>
        <begin position="164"/>
        <end position="181"/>
    </location>
</feature>
<organism evidence="5 6">
    <name type="scientific">Blastomyces parvus</name>
    <dbReference type="NCBI Taxonomy" id="2060905"/>
    <lineage>
        <taxon>Eukaryota</taxon>
        <taxon>Fungi</taxon>
        <taxon>Dikarya</taxon>
        <taxon>Ascomycota</taxon>
        <taxon>Pezizomycotina</taxon>
        <taxon>Eurotiomycetes</taxon>
        <taxon>Eurotiomycetidae</taxon>
        <taxon>Onygenales</taxon>
        <taxon>Ajellomycetaceae</taxon>
        <taxon>Blastomyces</taxon>
    </lineage>
</organism>
<feature type="compositionally biased region" description="Polar residues" evidence="2">
    <location>
        <begin position="39"/>
        <end position="49"/>
    </location>
</feature>
<sequence length="1039" mass="113625">MNDRPGIGQKRFSRDRFMRLGAGKSHDQNDATTTTNNNIPLTSVPSRGQTGARKGDSNGYSSSSSYIPPTHLGAENGNIDNNEKSGFSTSRPGGRRMLSSHGTQLEAPEDGTLNRMGRMYTAILNYSVITRYFIYVTPLALLIAIPIIVGATAAQNAEIAGVRIVWFFTWVEVVWLSLWVSKVVAHYIPYVFQFLCGIVSSGTRKYALLLKALEIPFSLIGWSVTSLATFIPLMTRNPTNRASGNTGIQHWQNVVKNILFAAFIATLILAVEKFLIQLISIGYHRRQFDTRIKESKRNIALLSMLYQASRTLFPEYCNEFEDEDYVINDSIVGVGKFARAHKRRGSASPMRLIHGVGRVGDKITAAFGNVAQEITGKQVFNPTSAHSIVTLALEKRKSTEALARRLWMSFVLQGRESLVIDDIIEVLGAGREEDAKECFAILDLDGNGDVSLEEMILTITEIGRVKKSINNSLHDVDQAIHVLDNLLCVVVFIMVVLVFIAFLNTGFGTTLAAGATALLSLSFVFATTAQEVLGSTIFLFVKHAMDVGDRVDIGDRQLIVERISLLYTVFRGVRDHKTFQAPNIVLNTQWIENVTRSKAMREQITLTVDFGTSFADIQLLKAEMENFVRDKGNCRDFQPDVDIEVIGLGNMDKLELKIEIRHKSNWSNETVRASRRSKFMCALVLAIRKIPIYGPGGGDAVLGDVTRPAYSVTVSHEQAQASKDEWAEGKEGKRMVPTDEMDDYFASTQERDGSEGISTAVEGRSPGDDKPVYRGGSTSAKDKEASVVQALHSRPPAMDQARIDESEILRESNIPSSKKNNAPGASDNGSGASNPSNRDGAPVAREPSTGRRTGVPATRYVSPNTPIDEAAMPTSAVPSTSAHPSLSAAAATATAGAHLAPAQHLPSQPPPASAPPATTSTLEYYELTERDPAPSPYTHENTYYPSSSIADNNNPYIPRPSPPASASQMQPPLQPPPPTAAYGGSRADNPHMRPGTGGPSTQQQPRRPVPQGGNGYAPPPRNEYQYQHQQQYQEQPPRR</sequence>
<dbReference type="GO" id="GO:0006874">
    <property type="term" value="P:intracellular calcium ion homeostasis"/>
    <property type="evidence" value="ECO:0007669"/>
    <property type="project" value="TreeGrafter"/>
</dbReference>
<feature type="domain" description="EF-hand" evidence="4">
    <location>
        <begin position="430"/>
        <end position="465"/>
    </location>
</feature>
<dbReference type="EMBL" id="PDNC01000070">
    <property type="protein sequence ID" value="PGH01578.1"/>
    <property type="molecule type" value="Genomic_DNA"/>
</dbReference>
<dbReference type="Gene3D" id="1.10.238.10">
    <property type="entry name" value="EF-hand"/>
    <property type="match status" value="1"/>
</dbReference>
<feature type="transmembrane region" description="Helical" evidence="3">
    <location>
        <begin position="132"/>
        <end position="152"/>
    </location>
</feature>
<keyword evidence="3" id="KW-0812">Transmembrane</keyword>
<proteinExistence type="predicted"/>
<feature type="compositionally biased region" description="Polar residues" evidence="2">
    <location>
        <begin position="78"/>
        <end position="91"/>
    </location>
</feature>
<reference evidence="5 6" key="1">
    <citation type="submission" date="2017-10" db="EMBL/GenBank/DDBJ databases">
        <title>Comparative genomics in systemic dimorphic fungi from Ajellomycetaceae.</title>
        <authorList>
            <person name="Munoz J.F."/>
            <person name="Mcewen J.G."/>
            <person name="Clay O.K."/>
            <person name="Cuomo C.A."/>
        </authorList>
    </citation>
    <scope>NUCLEOTIDE SEQUENCE [LARGE SCALE GENOMIC DNA]</scope>
    <source>
        <strain evidence="5 6">UAMH130</strain>
    </source>
</reference>
<evidence type="ECO:0000313" key="6">
    <source>
        <dbReference type="Proteomes" id="UP000224080"/>
    </source>
</evidence>
<dbReference type="InterPro" id="IPR002048">
    <property type="entry name" value="EF_hand_dom"/>
</dbReference>
<feature type="region of interest" description="Disordered" evidence="2">
    <location>
        <begin position="20"/>
        <end position="105"/>
    </location>
</feature>
<dbReference type="PROSITE" id="PS00018">
    <property type="entry name" value="EF_HAND_1"/>
    <property type="match status" value="1"/>
</dbReference>
<dbReference type="PANTHER" id="PTHR31323:SF14">
    <property type="entry name" value="MECHANOSENSITIVE ION CHANNEL PROTEIN MSY2"/>
    <property type="match status" value="1"/>
</dbReference>
<dbReference type="Pfam" id="PF00924">
    <property type="entry name" value="MS_channel_2nd"/>
    <property type="match status" value="1"/>
</dbReference>
<dbReference type="SUPFAM" id="SSF50182">
    <property type="entry name" value="Sm-like ribonucleoproteins"/>
    <property type="match status" value="1"/>
</dbReference>
<dbReference type="PROSITE" id="PS50222">
    <property type="entry name" value="EF_HAND_2"/>
    <property type="match status" value="1"/>
</dbReference>
<feature type="transmembrane region" description="Helical" evidence="3">
    <location>
        <begin position="482"/>
        <end position="503"/>
    </location>
</feature>
<dbReference type="Proteomes" id="UP000224080">
    <property type="component" value="Unassembled WGS sequence"/>
</dbReference>
<dbReference type="Pfam" id="PF25886">
    <property type="entry name" value="Msy1"/>
    <property type="match status" value="1"/>
</dbReference>
<feature type="compositionally biased region" description="Polar residues" evidence="2">
    <location>
        <begin position="827"/>
        <end position="837"/>
    </location>
</feature>
<dbReference type="GO" id="GO:0005262">
    <property type="term" value="F:calcium channel activity"/>
    <property type="evidence" value="ECO:0007669"/>
    <property type="project" value="TreeGrafter"/>
</dbReference>